<dbReference type="SUPFAM" id="SSF75138">
    <property type="entry name" value="HprK N-terminal domain-like"/>
    <property type="match status" value="1"/>
</dbReference>
<dbReference type="Proteomes" id="UP000184465">
    <property type="component" value="Unassembled WGS sequence"/>
</dbReference>
<dbReference type="RefSeq" id="WP_073147934.1">
    <property type="nucleotide sequence ID" value="NZ_FRAG01000010.1"/>
</dbReference>
<reference evidence="2 3" key="1">
    <citation type="submission" date="2016-11" db="EMBL/GenBank/DDBJ databases">
        <authorList>
            <person name="Jaros S."/>
            <person name="Januszkiewicz K."/>
            <person name="Wedrychowicz H."/>
        </authorList>
    </citation>
    <scope>NUCLEOTIDE SEQUENCE [LARGE SCALE GENOMIC DNA]</scope>
    <source>
        <strain evidence="2 3">DSM 15212</strain>
    </source>
</reference>
<dbReference type="InterPro" id="IPR010766">
    <property type="entry name" value="DRTGG"/>
</dbReference>
<protein>
    <submittedName>
        <fullName evidence="2">DRTGG domain-containing protein</fullName>
    </submittedName>
</protein>
<dbReference type="Gene3D" id="3.40.1390.20">
    <property type="entry name" value="HprK N-terminal domain-like"/>
    <property type="match status" value="1"/>
</dbReference>
<dbReference type="STRING" id="1121301.SAMN02745912_01200"/>
<accession>A0A1M6MEQ6</accession>
<dbReference type="OrthoDB" id="9800390at2"/>
<sequence length="118" mass="12773">MLIKDVKELLDGEFLTGQEYSMCEVNGAFGCDLMSDVLAYVEDKTLLLTGLTNPQVIRTAEMLDINAIVFVRGKVPSEEVIAMAKDIGIALIATKHTMYTSCGILYNNGLKGILIGGI</sequence>
<dbReference type="InterPro" id="IPR028979">
    <property type="entry name" value="Ser_kin/Pase_Hpr-like_N_sf"/>
</dbReference>
<evidence type="ECO:0000313" key="2">
    <source>
        <dbReference type="EMBL" id="SHJ81833.1"/>
    </source>
</evidence>
<dbReference type="AlphaFoldDB" id="A0A1M6MEQ6"/>
<organism evidence="2 3">
    <name type="scientific">Paramaledivibacter caminithermalis (strain DSM 15212 / CIP 107654 / DViRD3)</name>
    <name type="common">Clostridium caminithermale</name>
    <dbReference type="NCBI Taxonomy" id="1121301"/>
    <lineage>
        <taxon>Bacteria</taxon>
        <taxon>Bacillati</taxon>
        <taxon>Bacillota</taxon>
        <taxon>Clostridia</taxon>
        <taxon>Peptostreptococcales</taxon>
        <taxon>Caminicellaceae</taxon>
        <taxon>Paramaledivibacter</taxon>
    </lineage>
</organism>
<proteinExistence type="predicted"/>
<dbReference type="Pfam" id="PF07085">
    <property type="entry name" value="DRTGG"/>
    <property type="match status" value="1"/>
</dbReference>
<gene>
    <name evidence="2" type="ORF">SAMN02745912_01200</name>
</gene>
<name>A0A1M6MEQ6_PARC5</name>
<evidence type="ECO:0000313" key="3">
    <source>
        <dbReference type="Proteomes" id="UP000184465"/>
    </source>
</evidence>
<keyword evidence="3" id="KW-1185">Reference proteome</keyword>
<dbReference type="EMBL" id="FRAG01000010">
    <property type="protein sequence ID" value="SHJ81833.1"/>
    <property type="molecule type" value="Genomic_DNA"/>
</dbReference>
<feature type="domain" description="DRTGG" evidence="1">
    <location>
        <begin position="5"/>
        <end position="102"/>
    </location>
</feature>
<evidence type="ECO:0000259" key="1">
    <source>
        <dbReference type="Pfam" id="PF07085"/>
    </source>
</evidence>